<dbReference type="AlphaFoldDB" id="A0A1M7SV69"/>
<dbReference type="RefSeq" id="WP_072746838.1">
    <property type="nucleotide sequence ID" value="NZ_FOHL01000001.1"/>
</dbReference>
<reference evidence="2 3" key="1">
    <citation type="submission" date="2016-12" db="EMBL/GenBank/DDBJ databases">
        <authorList>
            <person name="Song W.-J."/>
            <person name="Kurnit D.M."/>
        </authorList>
    </citation>
    <scope>NUCLEOTIDE SEQUENCE [LARGE SCALE GENOMIC DNA]</scope>
    <source>
        <strain evidence="2 3">CGMCC 1.10808</strain>
    </source>
</reference>
<protein>
    <submittedName>
        <fullName evidence="2">Uncharacterized conserved protein YjiS, DUF1127 family</fullName>
    </submittedName>
</protein>
<dbReference type="Pfam" id="PF06568">
    <property type="entry name" value="YjiS-like"/>
    <property type="match status" value="1"/>
</dbReference>
<dbReference type="Proteomes" id="UP000184066">
    <property type="component" value="Unassembled WGS sequence"/>
</dbReference>
<evidence type="ECO:0000313" key="3">
    <source>
        <dbReference type="Proteomes" id="UP000184066"/>
    </source>
</evidence>
<dbReference type="InterPro" id="IPR009506">
    <property type="entry name" value="YjiS-like"/>
</dbReference>
<accession>A0A1M7SV69</accession>
<organism evidence="2 3">
    <name type="scientific">Oceanicella actignis</name>
    <dbReference type="NCBI Taxonomy" id="1189325"/>
    <lineage>
        <taxon>Bacteria</taxon>
        <taxon>Pseudomonadati</taxon>
        <taxon>Pseudomonadota</taxon>
        <taxon>Alphaproteobacteria</taxon>
        <taxon>Rhodobacterales</taxon>
        <taxon>Paracoccaceae</taxon>
        <taxon>Oceanicella</taxon>
    </lineage>
</organism>
<evidence type="ECO:0000259" key="1">
    <source>
        <dbReference type="Pfam" id="PF06568"/>
    </source>
</evidence>
<keyword evidence="3" id="KW-1185">Reference proteome</keyword>
<dbReference type="EMBL" id="FRDL01000003">
    <property type="protein sequence ID" value="SHN62284.1"/>
    <property type="molecule type" value="Genomic_DNA"/>
</dbReference>
<feature type="domain" description="YjiS-like" evidence="1">
    <location>
        <begin position="26"/>
        <end position="59"/>
    </location>
</feature>
<evidence type="ECO:0000313" key="2">
    <source>
        <dbReference type="EMBL" id="SHN62284.1"/>
    </source>
</evidence>
<name>A0A1M7SV69_9RHOB</name>
<dbReference type="STRING" id="1189325.SAMN04488119_101270"/>
<gene>
    <name evidence="2" type="ORF">SAMN05216200_103271</name>
</gene>
<sequence length="72" mass="7964">MAHVANNAPAVGASLASLVRAKAEELAARYAKWRLYRRTLRELSALDNRDLADLGLSRASLRSVAWHAVYDN</sequence>
<dbReference type="OrthoDB" id="8244198at2"/>
<proteinExistence type="predicted"/>